<dbReference type="RefSeq" id="WP_009836843.1">
    <property type="nucleotide sequence ID" value="NZ_AAOH01000001.1"/>
</dbReference>
<dbReference type="eggNOG" id="ENOG502Z7SK">
    <property type="taxonomic scope" value="Bacteria"/>
</dbReference>
<protein>
    <submittedName>
        <fullName evidence="2">Putative orphan protein putative membrane protein</fullName>
    </submittedName>
</protein>
<name>A4C4R3_9GAMM</name>
<dbReference type="PANTHER" id="PTHR33645:SF11">
    <property type="entry name" value="AMINOPEPTIDASE (DUF3754)"/>
    <property type="match status" value="1"/>
</dbReference>
<dbReference type="STRING" id="87626.PTD2_03211"/>
<keyword evidence="3" id="KW-1185">Reference proteome</keyword>
<accession>A4C4R3</accession>
<organism evidence="2 3">
    <name type="scientific">Pseudoalteromonas tunicata D2</name>
    <dbReference type="NCBI Taxonomy" id="87626"/>
    <lineage>
        <taxon>Bacteria</taxon>
        <taxon>Pseudomonadati</taxon>
        <taxon>Pseudomonadota</taxon>
        <taxon>Gammaproteobacteria</taxon>
        <taxon>Alteromonadales</taxon>
        <taxon>Pseudoalteromonadaceae</taxon>
        <taxon>Pseudoalteromonas</taxon>
    </lineage>
</organism>
<keyword evidence="1" id="KW-0472">Membrane</keyword>
<dbReference type="PANTHER" id="PTHR33645">
    <property type="entry name" value="AMINOPEPTIDASE (DUF3754)"/>
    <property type="match status" value="1"/>
</dbReference>
<dbReference type="Proteomes" id="UP000006201">
    <property type="component" value="Unassembled WGS sequence"/>
</dbReference>
<keyword evidence="1" id="KW-1133">Transmembrane helix</keyword>
<feature type="transmembrane region" description="Helical" evidence="1">
    <location>
        <begin position="227"/>
        <end position="260"/>
    </location>
</feature>
<keyword evidence="1" id="KW-0812">Transmembrane</keyword>
<sequence>MMMQNNNGENKRENFIPLSKQDVIKQCHALITQEQQVSFSDFCSLLDHYVHQQHHQLLNRLKNNYAYFDPNRDTLQVDSLNKTQYEAAHAEFHNSFLEVLKKANFEQITEHDLQQALAEESLFKVRLEVDFSDFAQVIFYRRGEQTRTEQLQKWFGLKKYSITFTNYERIAIYIQFKDAQYFKTINKQPVNFIPGSTIIKLFQNVPKADLEMLFPNSEVRMRQIDKFIIASSAVVGGTAVLITKLGASLILLFTLFSYWFGLSQQEVVINQQQLIALGLGMAIFGSFIFKEWTKFKNRKIKFMKTLADNLYFKNLDNNAGVFHHLLDNAEDEEFKETLLGYVFLLNHPQGLTATELDSHIENWLSSQYSLHIDFEIEDSLTKLLNYKLINKVNSLYYAVELNQAKKILDERWDKLFEFN</sequence>
<dbReference type="InterPro" id="IPR022227">
    <property type="entry name" value="DUF3754"/>
</dbReference>
<evidence type="ECO:0000256" key="1">
    <source>
        <dbReference type="SAM" id="Phobius"/>
    </source>
</evidence>
<dbReference type="HOGENOM" id="CLU_036797_0_0_6"/>
<comment type="caution">
    <text evidence="2">The sequence shown here is derived from an EMBL/GenBank/DDBJ whole genome shotgun (WGS) entry which is preliminary data.</text>
</comment>
<evidence type="ECO:0000313" key="2">
    <source>
        <dbReference type="EMBL" id="EAR30545.1"/>
    </source>
</evidence>
<feature type="transmembrane region" description="Helical" evidence="1">
    <location>
        <begin position="272"/>
        <end position="289"/>
    </location>
</feature>
<reference evidence="2 3" key="1">
    <citation type="submission" date="2006-02" db="EMBL/GenBank/DDBJ databases">
        <authorList>
            <person name="Moran M.A."/>
            <person name="Kjelleberg S."/>
            <person name="Egan S."/>
            <person name="Saunders N."/>
            <person name="Thomas T."/>
            <person name="Ferriera S."/>
            <person name="Johnson J."/>
            <person name="Kravitz S."/>
            <person name="Halpern A."/>
            <person name="Remington K."/>
            <person name="Beeson K."/>
            <person name="Tran B."/>
            <person name="Rogers Y.-H."/>
            <person name="Friedman R."/>
            <person name="Venter J.C."/>
        </authorList>
    </citation>
    <scope>NUCLEOTIDE SEQUENCE [LARGE SCALE GENOMIC DNA]</scope>
    <source>
        <strain evidence="2 3">D2</strain>
    </source>
</reference>
<dbReference type="AlphaFoldDB" id="A4C4R3"/>
<gene>
    <name evidence="2" type="ORF">PTD2_03211</name>
</gene>
<evidence type="ECO:0000313" key="3">
    <source>
        <dbReference type="Proteomes" id="UP000006201"/>
    </source>
</evidence>
<proteinExistence type="predicted"/>
<dbReference type="EMBL" id="AAOH01000001">
    <property type="protein sequence ID" value="EAR30545.1"/>
    <property type="molecule type" value="Genomic_DNA"/>
</dbReference>
<dbReference type="Pfam" id="PF12576">
    <property type="entry name" value="DUF3754"/>
    <property type="match status" value="1"/>
</dbReference>